<dbReference type="InterPro" id="IPR001926">
    <property type="entry name" value="TrpB-like_PALP"/>
</dbReference>
<evidence type="ECO:0000256" key="1">
    <source>
        <dbReference type="ARBA" id="ARBA00004572"/>
    </source>
</evidence>
<evidence type="ECO:0000259" key="12">
    <source>
        <dbReference type="Pfam" id="PF00291"/>
    </source>
</evidence>
<proteinExistence type="inferred from homology"/>
<organism evidence="13 14">
    <name type="scientific">Synchytrium endobioticum</name>
    <dbReference type="NCBI Taxonomy" id="286115"/>
    <lineage>
        <taxon>Eukaryota</taxon>
        <taxon>Fungi</taxon>
        <taxon>Fungi incertae sedis</taxon>
        <taxon>Chytridiomycota</taxon>
        <taxon>Chytridiomycota incertae sedis</taxon>
        <taxon>Chytridiomycetes</taxon>
        <taxon>Synchytriales</taxon>
        <taxon>Synchytriaceae</taxon>
        <taxon>Synchytrium</taxon>
    </lineage>
</organism>
<dbReference type="FunFam" id="3.40.50.1100:FF:000096">
    <property type="entry name" value="Related to cysteine synthase"/>
    <property type="match status" value="1"/>
</dbReference>
<accession>A0A507CU82</accession>
<keyword evidence="8" id="KW-0496">Mitochondrion</keyword>
<keyword evidence="6" id="KW-1000">Mitochondrion outer membrane</keyword>
<feature type="domain" description="Tryptophan synthase beta chain-like PALP" evidence="12">
    <location>
        <begin position="39"/>
        <end position="362"/>
    </location>
</feature>
<sequence length="392" mass="42526">MYKEAFIQGLACGSIVASIIIKQSSRRSDASTRAGSLGLVGNTPIITIRSLSTLTGCQILAKCEFLSLAGSSKDRVALNIIEHAEEEGLITPHTGCTLFEGTMGSTGISLTTIGRAKGYKVHVVLPDDTAREKYELITALGATVERVRPVSIIDRNHFVNVAQRRAEEMSLQAAQTRSQAKGYFCDQFENLANFQAHYNTTGPEIYQQCGTDIHAFVMGAGTGGTIAGVSRYLKPRIPNIKIVLADPQGSGLYHRVLHGVLYSATESEGTRKRHQVDTIVEGIGINRITMNWKQLEIGRGETMQYVDDAVRVSDQEAVDMSRYLMAQEGLFLGSSSAVNLVAAVRVARTLGPGHSIVTLLCDSGSRHLTKFWNDDYLKGMGIAPDASRVMSL</sequence>
<dbReference type="InterPro" id="IPR050214">
    <property type="entry name" value="Cys_Synth/Cystath_Beta-Synth"/>
</dbReference>
<evidence type="ECO:0000256" key="7">
    <source>
        <dbReference type="ARBA" id="ARBA00022989"/>
    </source>
</evidence>
<dbReference type="EMBL" id="QEAM01000261">
    <property type="protein sequence ID" value="TPX42630.1"/>
    <property type="molecule type" value="Genomic_DNA"/>
</dbReference>
<dbReference type="Proteomes" id="UP000320475">
    <property type="component" value="Unassembled WGS sequence"/>
</dbReference>
<dbReference type="SUPFAM" id="SSF53686">
    <property type="entry name" value="Tryptophan synthase beta subunit-like PLP-dependent enzymes"/>
    <property type="match status" value="1"/>
</dbReference>
<dbReference type="CDD" id="cd01561">
    <property type="entry name" value="CBS_like"/>
    <property type="match status" value="1"/>
</dbReference>
<dbReference type="OrthoDB" id="10259545at2759"/>
<name>A0A507CU82_9FUNG</name>
<comment type="caution">
    <text evidence="13">The sequence shown here is derived from an EMBL/GenBank/DDBJ whole genome shotgun (WGS) entry which is preliminary data.</text>
</comment>
<dbReference type="VEuPathDB" id="FungiDB:SeMB42_g06411"/>
<evidence type="ECO:0000256" key="11">
    <source>
        <dbReference type="ARBA" id="ARBA00078545"/>
    </source>
</evidence>
<evidence type="ECO:0000256" key="10">
    <source>
        <dbReference type="ARBA" id="ARBA00047931"/>
    </source>
</evidence>
<keyword evidence="4" id="KW-0808">Transferase</keyword>
<keyword evidence="7" id="KW-1133">Transmembrane helix</keyword>
<dbReference type="Pfam" id="PF00291">
    <property type="entry name" value="PALP"/>
    <property type="match status" value="1"/>
</dbReference>
<protein>
    <recommendedName>
        <fullName evidence="3">cysteine synthase</fullName>
        <ecNumber evidence="3">2.5.1.47</ecNumber>
    </recommendedName>
    <alternativeName>
        <fullName evidence="11">Cysteine synthase-like protein</fullName>
    </alternativeName>
</protein>
<comment type="similarity">
    <text evidence="2">Belongs to the cysteine synthase/cystathionine beta-synthase family.</text>
</comment>
<evidence type="ECO:0000313" key="13">
    <source>
        <dbReference type="EMBL" id="TPX42630.1"/>
    </source>
</evidence>
<evidence type="ECO:0000256" key="9">
    <source>
        <dbReference type="ARBA" id="ARBA00023136"/>
    </source>
</evidence>
<evidence type="ECO:0000313" key="14">
    <source>
        <dbReference type="Proteomes" id="UP000320475"/>
    </source>
</evidence>
<reference evidence="13 14" key="1">
    <citation type="journal article" date="2019" name="Sci. Rep.">
        <title>Comparative genomics of chytrid fungi reveal insights into the obligate biotrophic and pathogenic lifestyle of Synchytrium endobioticum.</title>
        <authorList>
            <person name="van de Vossenberg B.T.L.H."/>
            <person name="Warris S."/>
            <person name="Nguyen H.D.T."/>
            <person name="van Gent-Pelzer M.P.E."/>
            <person name="Joly D.L."/>
            <person name="van de Geest H.C."/>
            <person name="Bonants P.J.M."/>
            <person name="Smith D.S."/>
            <person name="Levesque C.A."/>
            <person name="van der Lee T.A.J."/>
        </authorList>
    </citation>
    <scope>NUCLEOTIDE SEQUENCE [LARGE SCALE GENOMIC DNA]</scope>
    <source>
        <strain evidence="13 14">LEV6574</strain>
    </source>
</reference>
<evidence type="ECO:0000256" key="4">
    <source>
        <dbReference type="ARBA" id="ARBA00022679"/>
    </source>
</evidence>
<evidence type="ECO:0000256" key="2">
    <source>
        <dbReference type="ARBA" id="ARBA00007103"/>
    </source>
</evidence>
<dbReference type="AlphaFoldDB" id="A0A507CU82"/>
<dbReference type="Gene3D" id="3.40.50.1100">
    <property type="match status" value="2"/>
</dbReference>
<evidence type="ECO:0000256" key="8">
    <source>
        <dbReference type="ARBA" id="ARBA00023128"/>
    </source>
</evidence>
<comment type="catalytic activity">
    <reaction evidence="10">
        <text>O-acetyl-L-serine + hydrogen sulfide = L-cysteine + acetate</text>
        <dbReference type="Rhea" id="RHEA:14829"/>
        <dbReference type="ChEBI" id="CHEBI:29919"/>
        <dbReference type="ChEBI" id="CHEBI:30089"/>
        <dbReference type="ChEBI" id="CHEBI:35235"/>
        <dbReference type="ChEBI" id="CHEBI:58340"/>
        <dbReference type="EC" id="2.5.1.47"/>
    </reaction>
</comment>
<comment type="subcellular location">
    <subcellularLocation>
        <location evidence="1">Mitochondrion outer membrane</location>
        <topology evidence="1">Single-pass membrane protein</topology>
    </subcellularLocation>
</comment>
<evidence type="ECO:0000256" key="3">
    <source>
        <dbReference type="ARBA" id="ARBA00012681"/>
    </source>
</evidence>
<gene>
    <name evidence="13" type="ORF">SeLEV6574_g05499</name>
</gene>
<keyword evidence="9" id="KW-0472">Membrane</keyword>
<dbReference type="InterPro" id="IPR036052">
    <property type="entry name" value="TrpB-like_PALP_sf"/>
</dbReference>
<dbReference type="GO" id="GO:0005741">
    <property type="term" value="C:mitochondrial outer membrane"/>
    <property type="evidence" value="ECO:0007669"/>
    <property type="project" value="UniProtKB-SubCell"/>
</dbReference>
<dbReference type="GO" id="GO:0004124">
    <property type="term" value="F:cysteine synthase activity"/>
    <property type="evidence" value="ECO:0007669"/>
    <property type="project" value="UniProtKB-EC"/>
</dbReference>
<evidence type="ECO:0000256" key="6">
    <source>
        <dbReference type="ARBA" id="ARBA00022787"/>
    </source>
</evidence>
<keyword evidence="5" id="KW-0812">Transmembrane</keyword>
<dbReference type="PANTHER" id="PTHR10314">
    <property type="entry name" value="CYSTATHIONINE BETA-SYNTHASE"/>
    <property type="match status" value="1"/>
</dbReference>
<evidence type="ECO:0000256" key="5">
    <source>
        <dbReference type="ARBA" id="ARBA00022692"/>
    </source>
</evidence>
<dbReference type="EC" id="2.5.1.47" evidence="3"/>